<feature type="domain" description="Major facilitator superfamily (MFS) profile" evidence="7">
    <location>
        <begin position="242"/>
        <end position="430"/>
    </location>
</feature>
<keyword evidence="9" id="KW-1185">Reference proteome</keyword>
<evidence type="ECO:0000256" key="4">
    <source>
        <dbReference type="ARBA" id="ARBA00022989"/>
    </source>
</evidence>
<evidence type="ECO:0000256" key="2">
    <source>
        <dbReference type="ARBA" id="ARBA00022448"/>
    </source>
</evidence>
<dbReference type="InterPro" id="IPR050495">
    <property type="entry name" value="ATG22/LtaA_families"/>
</dbReference>
<comment type="subcellular location">
    <subcellularLocation>
        <location evidence="1">Endomembrane system</location>
        <topology evidence="1">Multi-pass membrane protein</topology>
    </subcellularLocation>
</comment>
<gene>
    <name evidence="8" type="ORF">IQ13_1760</name>
</gene>
<feature type="transmembrane region" description="Helical" evidence="6">
    <location>
        <begin position="246"/>
        <end position="267"/>
    </location>
</feature>
<feature type="transmembrane region" description="Helical" evidence="6">
    <location>
        <begin position="21"/>
        <end position="43"/>
    </location>
</feature>
<proteinExistence type="predicted"/>
<feature type="transmembrane region" description="Helical" evidence="6">
    <location>
        <begin position="400"/>
        <end position="419"/>
    </location>
</feature>
<feature type="transmembrane region" description="Helical" evidence="6">
    <location>
        <begin position="309"/>
        <end position="327"/>
    </location>
</feature>
<organism evidence="8 9">
    <name type="scientific">Lacibacter cauensis</name>
    <dbReference type="NCBI Taxonomy" id="510947"/>
    <lineage>
        <taxon>Bacteria</taxon>
        <taxon>Pseudomonadati</taxon>
        <taxon>Bacteroidota</taxon>
        <taxon>Chitinophagia</taxon>
        <taxon>Chitinophagales</taxon>
        <taxon>Chitinophagaceae</taxon>
        <taxon>Lacibacter</taxon>
    </lineage>
</organism>
<protein>
    <submittedName>
        <fullName evidence="8">UMF1 family MFS transporter</fullName>
    </submittedName>
</protein>
<sequence length="430" mass="48408">MQTASKKIVNGWAMYDWANSVYNLVITTTFFPAYYAAVTSTTNFPDGVKFLGRTYVNTELKDYVLAFGFLLIALLSPILSSISDYKGNKKNFMRFFCYMGALSCSMLYFFDKSNVIFGLLCFMFAGIGFYGSQVFYNSYLPEIASEKDMDRISAKGFTMGYIGSVLLQMIGFGLVVAMPGKALPLQLTFLLVGVWWIGFAQIPFSRLPNQSNKTERKLKKHVLVNGFHELQQVWKQLSHMPQLKRFLTAFFFYSMGVQTVLLVAIDFGLKILNLENTKLIITAVLLQLVAIVGALLMSRLSAKFGNIRVLIFTVLLWIGACIGGYNIQTEMHFYIVASFVGLVMGGIQALSRATYAKLMPETKDTASFFSFYDVTEKLAIVIGLFSFGFIEGITKNMRNSILVLIIFFVLGLVFLWHTLRTQQREQKAAA</sequence>
<feature type="transmembrane region" description="Helical" evidence="6">
    <location>
        <begin position="183"/>
        <end position="204"/>
    </location>
</feature>
<evidence type="ECO:0000256" key="3">
    <source>
        <dbReference type="ARBA" id="ARBA00022692"/>
    </source>
</evidence>
<dbReference type="InterPro" id="IPR024671">
    <property type="entry name" value="Atg22-like"/>
</dbReference>
<feature type="transmembrane region" description="Helical" evidence="6">
    <location>
        <begin position="374"/>
        <end position="394"/>
    </location>
</feature>
<feature type="transmembrane region" description="Helical" evidence="6">
    <location>
        <begin position="279"/>
        <end position="297"/>
    </location>
</feature>
<dbReference type="SUPFAM" id="SSF103473">
    <property type="entry name" value="MFS general substrate transporter"/>
    <property type="match status" value="1"/>
</dbReference>
<dbReference type="InterPro" id="IPR020846">
    <property type="entry name" value="MFS_dom"/>
</dbReference>
<feature type="transmembrane region" description="Helical" evidence="6">
    <location>
        <begin position="92"/>
        <end position="110"/>
    </location>
</feature>
<feature type="transmembrane region" description="Helical" evidence="6">
    <location>
        <begin position="63"/>
        <end position="80"/>
    </location>
</feature>
<dbReference type="InterPro" id="IPR036259">
    <property type="entry name" value="MFS_trans_sf"/>
</dbReference>
<dbReference type="AlphaFoldDB" id="A0A562SQV8"/>
<name>A0A562SQV8_9BACT</name>
<keyword evidence="4 6" id="KW-1133">Transmembrane helix</keyword>
<evidence type="ECO:0000256" key="6">
    <source>
        <dbReference type="SAM" id="Phobius"/>
    </source>
</evidence>
<dbReference type="Pfam" id="PF11700">
    <property type="entry name" value="ATG22"/>
    <property type="match status" value="1"/>
</dbReference>
<dbReference type="PANTHER" id="PTHR23519">
    <property type="entry name" value="AUTOPHAGY-RELATED PROTEIN 22"/>
    <property type="match status" value="1"/>
</dbReference>
<feature type="transmembrane region" description="Helical" evidence="6">
    <location>
        <begin position="157"/>
        <end position="177"/>
    </location>
</feature>
<dbReference type="PANTHER" id="PTHR23519:SF1">
    <property type="entry name" value="AUTOPHAGY-RELATED PROTEIN 22"/>
    <property type="match status" value="1"/>
</dbReference>
<dbReference type="GO" id="GO:0022857">
    <property type="term" value="F:transmembrane transporter activity"/>
    <property type="evidence" value="ECO:0007669"/>
    <property type="project" value="InterPro"/>
</dbReference>
<keyword evidence="2" id="KW-0813">Transport</keyword>
<evidence type="ECO:0000256" key="5">
    <source>
        <dbReference type="ARBA" id="ARBA00023136"/>
    </source>
</evidence>
<accession>A0A562SQV8</accession>
<dbReference type="OrthoDB" id="9768783at2"/>
<dbReference type="GO" id="GO:0012505">
    <property type="term" value="C:endomembrane system"/>
    <property type="evidence" value="ECO:0007669"/>
    <property type="project" value="UniProtKB-SubCell"/>
</dbReference>
<keyword evidence="3 6" id="KW-0812">Transmembrane</keyword>
<evidence type="ECO:0000313" key="9">
    <source>
        <dbReference type="Proteomes" id="UP000316167"/>
    </source>
</evidence>
<dbReference type="RefSeq" id="WP_144885942.1">
    <property type="nucleotide sequence ID" value="NZ_VLLE01000003.1"/>
</dbReference>
<evidence type="ECO:0000259" key="7">
    <source>
        <dbReference type="PROSITE" id="PS50850"/>
    </source>
</evidence>
<evidence type="ECO:0000256" key="1">
    <source>
        <dbReference type="ARBA" id="ARBA00004127"/>
    </source>
</evidence>
<dbReference type="Proteomes" id="UP000316167">
    <property type="component" value="Unassembled WGS sequence"/>
</dbReference>
<dbReference type="EMBL" id="VLLE01000003">
    <property type="protein sequence ID" value="TWI83647.1"/>
    <property type="molecule type" value="Genomic_DNA"/>
</dbReference>
<keyword evidence="5 6" id="KW-0472">Membrane</keyword>
<dbReference type="PROSITE" id="PS50850">
    <property type="entry name" value="MFS"/>
    <property type="match status" value="1"/>
</dbReference>
<comment type="caution">
    <text evidence="8">The sequence shown here is derived from an EMBL/GenBank/DDBJ whole genome shotgun (WGS) entry which is preliminary data.</text>
</comment>
<dbReference type="Gene3D" id="1.20.1250.20">
    <property type="entry name" value="MFS general substrate transporter like domains"/>
    <property type="match status" value="1"/>
</dbReference>
<evidence type="ECO:0000313" key="8">
    <source>
        <dbReference type="EMBL" id="TWI83647.1"/>
    </source>
</evidence>
<reference evidence="8 9" key="1">
    <citation type="journal article" date="2015" name="Stand. Genomic Sci.">
        <title>Genomic Encyclopedia of Bacterial and Archaeal Type Strains, Phase III: the genomes of soil and plant-associated and newly described type strains.</title>
        <authorList>
            <person name="Whitman W.B."/>
            <person name="Woyke T."/>
            <person name="Klenk H.P."/>
            <person name="Zhou Y."/>
            <person name="Lilburn T.G."/>
            <person name="Beck B.J."/>
            <person name="De Vos P."/>
            <person name="Vandamme P."/>
            <person name="Eisen J.A."/>
            <person name="Garrity G."/>
            <person name="Hugenholtz P."/>
            <person name="Kyrpides N.C."/>
        </authorList>
    </citation>
    <scope>NUCLEOTIDE SEQUENCE [LARGE SCALE GENOMIC DNA]</scope>
    <source>
        <strain evidence="8 9">CGMCC 1.7271</strain>
    </source>
</reference>
<feature type="transmembrane region" description="Helical" evidence="6">
    <location>
        <begin position="116"/>
        <end position="136"/>
    </location>
</feature>
<feature type="transmembrane region" description="Helical" evidence="6">
    <location>
        <begin position="333"/>
        <end position="353"/>
    </location>
</feature>